<evidence type="ECO:0000313" key="2">
    <source>
        <dbReference type="Proteomes" id="UP000703674"/>
    </source>
</evidence>
<gene>
    <name evidence="1" type="ORF">HC175_20160</name>
</gene>
<dbReference type="Proteomes" id="UP000703674">
    <property type="component" value="Unassembled WGS sequence"/>
</dbReference>
<dbReference type="EMBL" id="JAAVJR010000942">
    <property type="protein sequence ID" value="NJW55232.1"/>
    <property type="molecule type" value="Genomic_DNA"/>
</dbReference>
<comment type="caution">
    <text evidence="1">The sequence shown here is derived from an EMBL/GenBank/DDBJ whole genome shotgun (WGS) entry which is preliminary data.</text>
</comment>
<keyword evidence="2" id="KW-1185">Reference proteome</keyword>
<protein>
    <submittedName>
        <fullName evidence="1">DUF4270 domain-containing protein</fullName>
    </submittedName>
</protein>
<dbReference type="Pfam" id="PF14092">
    <property type="entry name" value="DUF4270"/>
    <property type="match status" value="1"/>
</dbReference>
<reference evidence="1 2" key="1">
    <citation type="submission" date="2020-03" db="EMBL/GenBank/DDBJ databases">
        <title>Salinimicrobium sp. nov, isolated from SCS.</title>
        <authorList>
            <person name="Cao W.R."/>
        </authorList>
    </citation>
    <scope>NUCLEOTIDE SEQUENCE [LARGE SCALE GENOMIC DNA]</scope>
    <source>
        <strain evidence="2">J15B91</strain>
    </source>
</reference>
<organism evidence="1 2">
    <name type="scientific">Salinimicrobium oceani</name>
    <dbReference type="NCBI Taxonomy" id="2722702"/>
    <lineage>
        <taxon>Bacteria</taxon>
        <taxon>Pseudomonadati</taxon>
        <taxon>Bacteroidota</taxon>
        <taxon>Flavobacteriia</taxon>
        <taxon>Flavobacteriales</taxon>
        <taxon>Flavobacteriaceae</taxon>
        <taxon>Salinimicrobium</taxon>
    </lineage>
</organism>
<accession>A0ABX1D7E9</accession>
<feature type="non-terminal residue" evidence="1">
    <location>
        <position position="1"/>
    </location>
</feature>
<feature type="non-terminal residue" evidence="1">
    <location>
        <position position="128"/>
    </location>
</feature>
<name>A0ABX1D7E9_9FLAO</name>
<proteinExistence type="predicted"/>
<dbReference type="InterPro" id="IPR025366">
    <property type="entry name" value="DUF4270"/>
</dbReference>
<dbReference type="RefSeq" id="WP_168139845.1">
    <property type="nucleotide sequence ID" value="NZ_JAAVJR010000942.1"/>
</dbReference>
<evidence type="ECO:0000313" key="1">
    <source>
        <dbReference type="EMBL" id="NJW55232.1"/>
    </source>
</evidence>
<sequence length="128" mass="14699">VLYEENFTPSIEPIVEYSVDATGEADTLTLDPALRLHLNKEFFQSKILDKGGSSELLNQNNFRDYFRGIYIDADQVNNEGTMMLLNLMHEAAGVVLYYKTKVPDARDTDDDGDREELIEVRRAYKLNF</sequence>